<evidence type="ECO:0000256" key="13">
    <source>
        <dbReference type="ARBA" id="ARBA00022840"/>
    </source>
</evidence>
<dbReference type="GO" id="GO:0006654">
    <property type="term" value="P:phosphatidic acid biosynthetic process"/>
    <property type="evidence" value="ECO:0007669"/>
    <property type="project" value="InterPro"/>
</dbReference>
<feature type="binding site" evidence="22">
    <location>
        <begin position="37"/>
        <end position="38"/>
    </location>
    <ligand>
        <name>ATP</name>
        <dbReference type="ChEBI" id="CHEBI:30616"/>
    </ligand>
</feature>
<evidence type="ECO:0000256" key="5">
    <source>
        <dbReference type="ARBA" id="ARBA00022475"/>
    </source>
</evidence>
<evidence type="ECO:0000313" key="25">
    <source>
        <dbReference type="EMBL" id="EDK14731.1"/>
    </source>
</evidence>
<evidence type="ECO:0000256" key="16">
    <source>
        <dbReference type="ARBA" id="ARBA00023098"/>
    </source>
</evidence>
<dbReference type="EC" id="2.7.1.107" evidence="3 24"/>
<dbReference type="PROSITE" id="PS01069">
    <property type="entry name" value="DAGK_PROKAR"/>
    <property type="match status" value="1"/>
</dbReference>
<dbReference type="GO" id="GO:0005886">
    <property type="term" value="C:plasma membrane"/>
    <property type="evidence" value="ECO:0007669"/>
    <property type="project" value="UniProtKB-SubCell"/>
</dbReference>
<sequence length="61" mass="6504">MISSVLLVMALELLNSAVEAVVDRIGTERHELSGRAKDQGSASVFIALCIVGIVWGGILFF</sequence>
<dbReference type="GO" id="GO:0005524">
    <property type="term" value="F:ATP binding"/>
    <property type="evidence" value="ECO:0007669"/>
    <property type="project" value="UniProtKB-KW"/>
</dbReference>
<evidence type="ECO:0000256" key="14">
    <source>
        <dbReference type="ARBA" id="ARBA00022842"/>
    </source>
</evidence>
<evidence type="ECO:0000256" key="8">
    <source>
        <dbReference type="ARBA" id="ARBA00022679"/>
    </source>
</evidence>
<comment type="subcellular location">
    <subcellularLocation>
        <location evidence="1 24">Cell inner membrane</location>
        <topology evidence="1 24">Multi-pass membrane protein</topology>
    </subcellularLocation>
</comment>
<evidence type="ECO:0000256" key="2">
    <source>
        <dbReference type="ARBA" id="ARBA00005967"/>
    </source>
</evidence>
<comment type="function">
    <text evidence="24">Catalyzes the ATP-dependent phosphorylation of sn-l,2-diacylglycerol (DAG) to phosphatidic acid. Involved in the recycling of diacylglycerol produced as a by-product during membrane-derived oligosaccharide (MDO) biosynthesis.</text>
</comment>
<dbReference type="EMBL" id="AAZJ01000001">
    <property type="protein sequence ID" value="EDK14731.1"/>
    <property type="molecule type" value="Genomic_DNA"/>
</dbReference>
<evidence type="ECO:0000256" key="15">
    <source>
        <dbReference type="ARBA" id="ARBA00022989"/>
    </source>
</evidence>
<evidence type="ECO:0000256" key="20">
    <source>
        <dbReference type="PIRSR" id="PIRSR600829-1"/>
    </source>
</evidence>
<organism evidence="25 26">
    <name type="scientific">Haemophilus influenzae 22.4-21</name>
    <dbReference type="NCBI Taxonomy" id="375063"/>
    <lineage>
        <taxon>Bacteria</taxon>
        <taxon>Pseudomonadati</taxon>
        <taxon>Pseudomonadota</taxon>
        <taxon>Gammaproteobacteria</taxon>
        <taxon>Pasteurellales</taxon>
        <taxon>Pasteurellaceae</taxon>
        <taxon>Haemophilus</taxon>
    </lineage>
</organism>
<keyword evidence="15 24" id="KW-1133">Transmembrane helix</keyword>
<dbReference type="Proteomes" id="UP000005596">
    <property type="component" value="Unassembled WGS sequence"/>
</dbReference>
<evidence type="ECO:0000256" key="7">
    <source>
        <dbReference type="ARBA" id="ARBA00022519"/>
    </source>
</evidence>
<keyword evidence="13 22" id="KW-0067">ATP-binding</keyword>
<keyword evidence="6" id="KW-0444">Lipid biosynthesis</keyword>
<evidence type="ECO:0000256" key="9">
    <source>
        <dbReference type="ARBA" id="ARBA00022692"/>
    </source>
</evidence>
<evidence type="ECO:0000256" key="21">
    <source>
        <dbReference type="PIRSR" id="PIRSR600829-2"/>
    </source>
</evidence>
<comment type="caution">
    <text evidence="24">Lacks conserved residue(s) required for the propagation of feature annotation.</text>
</comment>
<dbReference type="InterPro" id="IPR036945">
    <property type="entry name" value="DAGK_sf"/>
</dbReference>
<dbReference type="PANTHER" id="PTHR34299:SF1">
    <property type="entry name" value="DIACYLGLYCEROL KINASE"/>
    <property type="match status" value="1"/>
</dbReference>
<evidence type="ECO:0000256" key="19">
    <source>
        <dbReference type="ARBA" id="ARBA00023264"/>
    </source>
</evidence>
<keyword evidence="10 23" id="KW-0479">Metal-binding</keyword>
<evidence type="ECO:0000256" key="12">
    <source>
        <dbReference type="ARBA" id="ARBA00022777"/>
    </source>
</evidence>
<evidence type="ECO:0000256" key="22">
    <source>
        <dbReference type="PIRSR" id="PIRSR600829-3"/>
    </source>
</evidence>
<feature type="transmembrane region" description="Helical" evidence="24">
    <location>
        <begin position="40"/>
        <end position="60"/>
    </location>
</feature>
<keyword evidence="16 24" id="KW-0443">Lipid metabolism</keyword>
<reference evidence="25 26" key="1">
    <citation type="journal article" date="2007" name="Genome Biol.">
        <title>Characterization and modeling of the Haemophilus influenzae core and supragenomes based on the complete genomic sequences of Rd and 12 clinical nontypeable strains.</title>
        <authorList>
            <person name="Hogg J.S."/>
            <person name="Hu F.Z."/>
            <person name="Janto B."/>
            <person name="Boissy R."/>
            <person name="Hayes J."/>
            <person name="Keefe R."/>
            <person name="Post J.C."/>
            <person name="Ehrlich G.D."/>
        </authorList>
    </citation>
    <scope>NUCLEOTIDE SEQUENCE [LARGE SCALE GENOMIC DNA]</scope>
    <source>
        <strain evidence="25 26">22.4-21</strain>
    </source>
</reference>
<keyword evidence="14 23" id="KW-0460">Magnesium</keyword>
<comment type="cofactor">
    <cofactor evidence="23">
        <name>Mg(2+)</name>
        <dbReference type="ChEBI" id="CHEBI:18420"/>
    </cofactor>
    <text evidence="23">Mn(2+), Zn(2+), Cd(2+) and Co(2+) support activity to lesser extents.</text>
</comment>
<dbReference type="GO" id="GO:0004143">
    <property type="term" value="F:ATP-dependent diacylglycerol kinase activity"/>
    <property type="evidence" value="ECO:0007669"/>
    <property type="project" value="UniProtKB-EC"/>
</dbReference>
<dbReference type="Pfam" id="PF01219">
    <property type="entry name" value="DAGK_prokar"/>
    <property type="match status" value="1"/>
</dbReference>
<comment type="catalytic activity">
    <reaction evidence="24">
        <text>a 1,2-diacyl-sn-glycerol + ATP = a 1,2-diacyl-sn-glycero-3-phosphate + ADP + H(+)</text>
        <dbReference type="Rhea" id="RHEA:10272"/>
        <dbReference type="ChEBI" id="CHEBI:15378"/>
        <dbReference type="ChEBI" id="CHEBI:17815"/>
        <dbReference type="ChEBI" id="CHEBI:30616"/>
        <dbReference type="ChEBI" id="CHEBI:58608"/>
        <dbReference type="ChEBI" id="CHEBI:456216"/>
        <dbReference type="EC" id="2.7.1.107"/>
    </reaction>
</comment>
<dbReference type="Gene3D" id="1.10.287.3610">
    <property type="match status" value="1"/>
</dbReference>
<evidence type="ECO:0000256" key="24">
    <source>
        <dbReference type="RuleBase" id="RU363065"/>
    </source>
</evidence>
<dbReference type="InterPro" id="IPR033718">
    <property type="entry name" value="DAGK_prok"/>
</dbReference>
<keyword evidence="11 22" id="KW-0547">Nucleotide-binding</keyword>
<evidence type="ECO:0000256" key="3">
    <source>
        <dbReference type="ARBA" id="ARBA00012133"/>
    </source>
</evidence>
<proteinExistence type="inferred from homology"/>
<evidence type="ECO:0000256" key="6">
    <source>
        <dbReference type="ARBA" id="ARBA00022516"/>
    </source>
</evidence>
<feature type="binding site" evidence="22">
    <location>
        <begin position="28"/>
        <end position="30"/>
    </location>
    <ligand>
        <name>ATP</name>
        <dbReference type="ChEBI" id="CHEBI:30616"/>
    </ligand>
</feature>
<evidence type="ECO:0000256" key="17">
    <source>
        <dbReference type="ARBA" id="ARBA00023136"/>
    </source>
</evidence>
<dbReference type="GO" id="GO:0046872">
    <property type="term" value="F:metal ion binding"/>
    <property type="evidence" value="ECO:0007669"/>
    <property type="project" value="UniProtKB-KW"/>
</dbReference>
<evidence type="ECO:0000256" key="1">
    <source>
        <dbReference type="ARBA" id="ARBA00004429"/>
    </source>
</evidence>
<keyword evidence="12 24" id="KW-0418">Kinase</keyword>
<gene>
    <name evidence="25" type="primary">recO</name>
    <name evidence="25" type="ORF">CGSHiR3021_09500</name>
</gene>
<feature type="binding site" evidence="21">
    <location>
        <position position="12"/>
    </location>
    <ligand>
        <name>substrate</name>
    </ligand>
</feature>
<dbReference type="PANTHER" id="PTHR34299">
    <property type="entry name" value="DIACYLGLYCEROL KINASE"/>
    <property type="match status" value="1"/>
</dbReference>
<name>A4NVZ5_HAEIF</name>
<dbReference type="AlphaFoldDB" id="A4NVZ5"/>
<evidence type="ECO:0000256" key="11">
    <source>
        <dbReference type="ARBA" id="ARBA00022741"/>
    </source>
</evidence>
<feature type="binding site" evidence="22">
    <location>
        <position position="19"/>
    </location>
    <ligand>
        <name>ATP</name>
        <dbReference type="ChEBI" id="CHEBI:30616"/>
    </ligand>
</feature>
<evidence type="ECO:0000256" key="18">
    <source>
        <dbReference type="ARBA" id="ARBA00023209"/>
    </source>
</evidence>
<feature type="active site" description="Proton acceptor" evidence="20">
    <location>
        <position position="12"/>
    </location>
</feature>
<evidence type="ECO:0000313" key="26">
    <source>
        <dbReference type="Proteomes" id="UP000005596"/>
    </source>
</evidence>
<keyword evidence="5" id="KW-1003">Cell membrane</keyword>
<dbReference type="CDD" id="cd14264">
    <property type="entry name" value="DAGK_IM"/>
    <property type="match status" value="1"/>
</dbReference>
<accession>A4NVZ5</accession>
<evidence type="ECO:0000256" key="23">
    <source>
        <dbReference type="PIRSR" id="PIRSR600829-4"/>
    </source>
</evidence>
<feature type="binding site" evidence="21">
    <location>
        <position position="41"/>
    </location>
    <ligand>
        <name>substrate</name>
    </ligand>
</feature>
<keyword evidence="19 24" id="KW-1208">Phospholipid metabolism</keyword>
<keyword evidence="18" id="KW-0594">Phospholipid biosynthesis</keyword>
<evidence type="ECO:0000256" key="10">
    <source>
        <dbReference type="ARBA" id="ARBA00022723"/>
    </source>
</evidence>
<evidence type="ECO:0000256" key="4">
    <source>
        <dbReference type="ARBA" id="ARBA00017575"/>
    </source>
</evidence>
<dbReference type="InterPro" id="IPR000829">
    <property type="entry name" value="DAGK"/>
</dbReference>
<protein>
    <recommendedName>
        <fullName evidence="4 24">Diacylglycerol kinase</fullName>
        <ecNumber evidence="3 24">2.7.1.107</ecNumber>
    </recommendedName>
</protein>
<keyword evidence="17 24" id="KW-0472">Membrane</keyword>
<feature type="binding site" evidence="23">
    <location>
        <position position="19"/>
    </location>
    <ligand>
        <name>a divalent metal cation</name>
        <dbReference type="ChEBI" id="CHEBI:60240"/>
    </ligand>
</feature>
<keyword evidence="9 24" id="KW-0812">Transmembrane</keyword>
<keyword evidence="8 24" id="KW-0808">Transferase</keyword>
<keyword evidence="7 24" id="KW-0997">Cell inner membrane</keyword>
<comment type="similarity">
    <text evidence="2 24">Belongs to the bacterial diacylglycerol kinase family.</text>
</comment>